<evidence type="ECO:0000256" key="4">
    <source>
        <dbReference type="ARBA" id="ARBA00049364"/>
    </source>
</evidence>
<sequence length="527" mass="58865">MTSRKLKRIINLTKNHSRCAMSVPTKTTVLIIGGGPGGSYAASVLARRKVDTVVLEADKFPRYHIGESLLASTNYFLDYIGAREKVLAHGFVKKPGGAFKLRKDFPAQYTNFIDHNTGSHAFNVNRAEYDELLFKHAAEQGAKVYDEHRVTELQFSEQDSTRPVSAHWESKVNNTSGTIHFDYLIDASGRQAILSTKYHRDREYIKSLKNSAIWGYWKGSKRYGEGTERDGAPFIEVLDDNTGWCWYIPINDGTINIGFVLHEQFLQEKKAGKTMEELYMSLFDLVTDAPMYRADGTLLPNKSGKGGPIYMASDYSYTVEDVARLNYRVVGDASAFIDPFFSSGVHLAFVGALSAALSIIAVIDGQVTEERSAEFHSAEVKVAFTRFFMVVMAGYKQMRGGLKVNVLNDIDEKNFERAFDIIRPVIQGTGDIGVDSQSTGKVELSEQELRGTMDFVFRLFIHPPPGGKVVEHEDDGLHGNVDDLDKDARARLKKFSQYVPPLLGHDGVMTTLNSAQEKMRISVLKAH</sequence>
<keyword evidence="2" id="KW-0560">Oxidoreductase</keyword>
<dbReference type="SUPFAM" id="SSF51905">
    <property type="entry name" value="FAD/NAD(P)-binding domain"/>
    <property type="match status" value="1"/>
</dbReference>
<evidence type="ECO:0000313" key="6">
    <source>
        <dbReference type="Proteomes" id="UP000772434"/>
    </source>
</evidence>
<dbReference type="InterPro" id="IPR050816">
    <property type="entry name" value="Flavin-dep_Halogenase_NPB"/>
</dbReference>
<dbReference type="GO" id="GO:0044550">
    <property type="term" value="P:secondary metabolite biosynthetic process"/>
    <property type="evidence" value="ECO:0007669"/>
    <property type="project" value="UniProtKB-ARBA"/>
</dbReference>
<name>A0A9P5PJU4_9AGAR</name>
<evidence type="ECO:0000256" key="3">
    <source>
        <dbReference type="ARBA" id="ARBA00023033"/>
    </source>
</evidence>
<dbReference type="EMBL" id="JADNRY010000121">
    <property type="protein sequence ID" value="KAF9064539.1"/>
    <property type="molecule type" value="Genomic_DNA"/>
</dbReference>
<evidence type="ECO:0000256" key="2">
    <source>
        <dbReference type="ARBA" id="ARBA00023002"/>
    </source>
</evidence>
<dbReference type="PRINTS" id="PR00420">
    <property type="entry name" value="RNGMNOXGNASE"/>
</dbReference>
<dbReference type="InterPro" id="IPR036188">
    <property type="entry name" value="FAD/NAD-bd_sf"/>
</dbReference>
<dbReference type="GO" id="GO:0140907">
    <property type="term" value="F:flavin-dependent halogenase activity"/>
    <property type="evidence" value="ECO:0007669"/>
    <property type="project" value="UniProtKB-ARBA"/>
</dbReference>
<dbReference type="Gene3D" id="3.50.50.60">
    <property type="entry name" value="FAD/NAD(P)-binding domain"/>
    <property type="match status" value="1"/>
</dbReference>
<comment type="caution">
    <text evidence="5">The sequence shown here is derived from an EMBL/GenBank/DDBJ whole genome shotgun (WGS) entry which is preliminary data.</text>
</comment>
<accession>A0A9P5PJU4</accession>
<evidence type="ECO:0008006" key="7">
    <source>
        <dbReference type="Google" id="ProtNLM"/>
    </source>
</evidence>
<organism evidence="5 6">
    <name type="scientific">Rhodocollybia butyracea</name>
    <dbReference type="NCBI Taxonomy" id="206335"/>
    <lineage>
        <taxon>Eukaryota</taxon>
        <taxon>Fungi</taxon>
        <taxon>Dikarya</taxon>
        <taxon>Basidiomycota</taxon>
        <taxon>Agaricomycotina</taxon>
        <taxon>Agaricomycetes</taxon>
        <taxon>Agaricomycetidae</taxon>
        <taxon>Agaricales</taxon>
        <taxon>Marasmiineae</taxon>
        <taxon>Omphalotaceae</taxon>
        <taxon>Rhodocollybia</taxon>
    </lineage>
</organism>
<comment type="similarity">
    <text evidence="1">Belongs to the flavin-dependent halogenase family.</text>
</comment>
<gene>
    <name evidence="5" type="ORF">BDP27DRAFT_1333396</name>
</gene>
<evidence type="ECO:0000313" key="5">
    <source>
        <dbReference type="EMBL" id="KAF9064539.1"/>
    </source>
</evidence>
<dbReference type="OrthoDB" id="3340390at2759"/>
<dbReference type="PANTHER" id="PTHR43747">
    <property type="entry name" value="FAD-BINDING PROTEIN"/>
    <property type="match status" value="1"/>
</dbReference>
<dbReference type="Proteomes" id="UP000772434">
    <property type="component" value="Unassembled WGS sequence"/>
</dbReference>
<keyword evidence="6" id="KW-1185">Reference proteome</keyword>
<dbReference type="AlphaFoldDB" id="A0A9P5PJU4"/>
<protein>
    <recommendedName>
        <fullName evidence="7">Halogenase</fullName>
    </recommendedName>
</protein>
<keyword evidence="3" id="KW-0503">Monooxygenase</keyword>
<dbReference type="GO" id="GO:0004497">
    <property type="term" value="F:monooxygenase activity"/>
    <property type="evidence" value="ECO:0007669"/>
    <property type="project" value="UniProtKB-KW"/>
</dbReference>
<reference evidence="5" key="1">
    <citation type="submission" date="2020-11" db="EMBL/GenBank/DDBJ databases">
        <authorList>
            <consortium name="DOE Joint Genome Institute"/>
            <person name="Ahrendt S."/>
            <person name="Riley R."/>
            <person name="Andreopoulos W."/>
            <person name="Labutti K."/>
            <person name="Pangilinan J."/>
            <person name="Ruiz-Duenas F.J."/>
            <person name="Barrasa J.M."/>
            <person name="Sanchez-Garcia M."/>
            <person name="Camarero S."/>
            <person name="Miyauchi S."/>
            <person name="Serrano A."/>
            <person name="Linde D."/>
            <person name="Babiker R."/>
            <person name="Drula E."/>
            <person name="Ayuso-Fernandez I."/>
            <person name="Pacheco R."/>
            <person name="Padilla G."/>
            <person name="Ferreira P."/>
            <person name="Barriuso J."/>
            <person name="Kellner H."/>
            <person name="Castanera R."/>
            <person name="Alfaro M."/>
            <person name="Ramirez L."/>
            <person name="Pisabarro A.G."/>
            <person name="Kuo A."/>
            <person name="Tritt A."/>
            <person name="Lipzen A."/>
            <person name="He G."/>
            <person name="Yan M."/>
            <person name="Ng V."/>
            <person name="Cullen D."/>
            <person name="Martin F."/>
            <person name="Rosso M.-N."/>
            <person name="Henrissat B."/>
            <person name="Hibbett D."/>
            <person name="Martinez A.T."/>
            <person name="Grigoriev I.V."/>
        </authorList>
    </citation>
    <scope>NUCLEOTIDE SEQUENCE</scope>
    <source>
        <strain evidence="5">AH 40177</strain>
    </source>
</reference>
<dbReference type="PANTHER" id="PTHR43747:SF5">
    <property type="entry name" value="FAD-BINDING DOMAIN-CONTAINING PROTEIN"/>
    <property type="match status" value="1"/>
</dbReference>
<proteinExistence type="inferred from homology"/>
<evidence type="ECO:0000256" key="1">
    <source>
        <dbReference type="ARBA" id="ARBA00005706"/>
    </source>
</evidence>
<dbReference type="InterPro" id="IPR006905">
    <property type="entry name" value="Flavin_halogenase"/>
</dbReference>
<comment type="catalytic activity">
    <reaction evidence="4">
        <text>melleolide F + FADH2 + chloride + O2 = 6'-chloromelleolide F + FAD + 2 H2O + H(+)</text>
        <dbReference type="Rhea" id="RHEA:67160"/>
        <dbReference type="ChEBI" id="CHEBI:15377"/>
        <dbReference type="ChEBI" id="CHEBI:15378"/>
        <dbReference type="ChEBI" id="CHEBI:15379"/>
        <dbReference type="ChEBI" id="CHEBI:17996"/>
        <dbReference type="ChEBI" id="CHEBI:57692"/>
        <dbReference type="ChEBI" id="CHEBI:58307"/>
        <dbReference type="ChEBI" id="CHEBI:167712"/>
        <dbReference type="ChEBI" id="CHEBI:167713"/>
    </reaction>
    <physiologicalReaction direction="left-to-right" evidence="4">
        <dbReference type="Rhea" id="RHEA:67161"/>
    </physiologicalReaction>
</comment>
<dbReference type="Pfam" id="PF04820">
    <property type="entry name" value="Trp_halogenase"/>
    <property type="match status" value="2"/>
</dbReference>